<evidence type="ECO:0000313" key="4">
    <source>
        <dbReference type="Proteomes" id="UP000053097"/>
    </source>
</evidence>
<feature type="signal peptide" evidence="1">
    <location>
        <begin position="1"/>
        <end position="15"/>
    </location>
</feature>
<evidence type="ECO:0000256" key="1">
    <source>
        <dbReference type="SAM" id="SignalP"/>
    </source>
</evidence>
<evidence type="ECO:0000313" key="5">
    <source>
        <dbReference type="Proteomes" id="UP000279307"/>
    </source>
</evidence>
<sequence length="202" mass="22477">MMLFTLISIISCVAAYPHANEQKSVTSIENESLLLHGFHREANSQIRIAANLADGAPPQLSSNIDDNLRLFDNGRTTVDLGRDIKLAPGSNPQGNAQLDIIRKVGENGFLRVYSDLYLNDGIFRRKRRAASMGPHFRSEAETLGKNNFVGLQRGAGGHGVQSAFDANVGSRFGRELIDEIEEEINHRRRRDKLLSLSDYIRC</sequence>
<dbReference type="Proteomes" id="UP000053097">
    <property type="component" value="Unassembled WGS sequence"/>
</dbReference>
<organism evidence="2 4">
    <name type="scientific">Ooceraea biroi</name>
    <name type="common">Clonal raider ant</name>
    <name type="synonym">Cerapachys biroi</name>
    <dbReference type="NCBI Taxonomy" id="2015173"/>
    <lineage>
        <taxon>Eukaryota</taxon>
        <taxon>Metazoa</taxon>
        <taxon>Ecdysozoa</taxon>
        <taxon>Arthropoda</taxon>
        <taxon>Hexapoda</taxon>
        <taxon>Insecta</taxon>
        <taxon>Pterygota</taxon>
        <taxon>Neoptera</taxon>
        <taxon>Endopterygota</taxon>
        <taxon>Hymenoptera</taxon>
        <taxon>Apocrita</taxon>
        <taxon>Aculeata</taxon>
        <taxon>Formicoidea</taxon>
        <taxon>Formicidae</taxon>
        <taxon>Dorylinae</taxon>
        <taxon>Ooceraea</taxon>
    </lineage>
</organism>
<reference evidence="3" key="3">
    <citation type="submission" date="2018-07" db="EMBL/GenBank/DDBJ databases">
        <authorList>
            <person name="Mckenzie S.K."/>
            <person name="Kronauer D.J.C."/>
        </authorList>
    </citation>
    <scope>NUCLEOTIDE SEQUENCE</scope>
    <source>
        <strain evidence="3">Clonal line C1</strain>
    </source>
</reference>
<dbReference type="Proteomes" id="UP000279307">
    <property type="component" value="Chromosome 6"/>
</dbReference>
<dbReference type="EMBL" id="KK107135">
    <property type="protein sequence ID" value="EZA58057.1"/>
    <property type="molecule type" value="Genomic_DNA"/>
</dbReference>
<reference evidence="3 5" key="2">
    <citation type="journal article" date="2018" name="Genome Res.">
        <title>The genomic architecture and molecular evolution of ant odorant receptors.</title>
        <authorList>
            <person name="McKenzie S.K."/>
            <person name="Kronauer D.J.C."/>
        </authorList>
    </citation>
    <scope>NUCLEOTIDE SEQUENCE [LARGE SCALE GENOMIC DNA]</scope>
    <source>
        <strain evidence="3">Clonal line C1</strain>
    </source>
</reference>
<keyword evidence="1" id="KW-0732">Signal</keyword>
<accession>A0A026WPS2</accession>
<proteinExistence type="predicted"/>
<dbReference type="AlphaFoldDB" id="A0A026WPS2"/>
<keyword evidence="4" id="KW-1185">Reference proteome</keyword>
<gene>
    <name evidence="3" type="ORF">DMN91_006301</name>
    <name evidence="2" type="ORF">X777_01438</name>
</gene>
<evidence type="ECO:0000313" key="3">
    <source>
        <dbReference type="EMBL" id="RLU21922.1"/>
    </source>
</evidence>
<reference evidence="2 4" key="1">
    <citation type="journal article" date="2014" name="Curr. Biol.">
        <title>The genome of the clonal raider ant Cerapachys biroi.</title>
        <authorList>
            <person name="Oxley P.R."/>
            <person name="Ji L."/>
            <person name="Fetter-Pruneda I."/>
            <person name="McKenzie S.K."/>
            <person name="Li C."/>
            <person name="Hu H."/>
            <person name="Zhang G."/>
            <person name="Kronauer D.J."/>
        </authorList>
    </citation>
    <scope>NUCLEOTIDE SEQUENCE [LARGE SCALE GENOMIC DNA]</scope>
</reference>
<name>A0A026WPS2_OOCBI</name>
<dbReference type="EMBL" id="QOIP01000006">
    <property type="protein sequence ID" value="RLU21922.1"/>
    <property type="molecule type" value="Genomic_DNA"/>
</dbReference>
<evidence type="ECO:0000313" key="2">
    <source>
        <dbReference type="EMBL" id="EZA58057.1"/>
    </source>
</evidence>
<protein>
    <submittedName>
        <fullName evidence="2">Uncharacterized protein</fullName>
    </submittedName>
</protein>
<feature type="chain" id="PRO_5035982413" evidence="1">
    <location>
        <begin position="16"/>
        <end position="202"/>
    </location>
</feature>